<dbReference type="Gene3D" id="1.20.120.530">
    <property type="entry name" value="GntR ligand-binding domain-like"/>
    <property type="match status" value="1"/>
</dbReference>
<comment type="caution">
    <text evidence="5">The sequence shown here is derived from an EMBL/GenBank/DDBJ whole genome shotgun (WGS) entry which is preliminary data.</text>
</comment>
<gene>
    <name evidence="5" type="ORF">WM40_02155</name>
</gene>
<dbReference type="Proteomes" id="UP000033618">
    <property type="component" value="Unassembled WGS sequence"/>
</dbReference>
<dbReference type="SMART" id="SM00895">
    <property type="entry name" value="FCD"/>
    <property type="match status" value="1"/>
</dbReference>
<dbReference type="InterPro" id="IPR036390">
    <property type="entry name" value="WH_DNA-bd_sf"/>
</dbReference>
<accession>A0A0F5K3Y2</accession>
<evidence type="ECO:0000313" key="6">
    <source>
        <dbReference type="Proteomes" id="UP000033618"/>
    </source>
</evidence>
<dbReference type="InterPro" id="IPR000524">
    <property type="entry name" value="Tscrpt_reg_HTH_GntR"/>
</dbReference>
<dbReference type="InterPro" id="IPR011711">
    <property type="entry name" value="GntR_C"/>
</dbReference>
<dbReference type="STRING" id="28092.WM40_02155"/>
<sequence>MSATAVARSLTLSTYETVRKLVLTCELRPGARINVKELAESLDTNVGALREALSRLTAEELIVAEPQKGFRVAAISVQDLQDLTAARIEIEGTCLRRSIANGDVAWEVAVVAAFHRLSKTESPLRGGHVPVDWSYAHTAFHEALVSACENTWLRRFRIMLFEQNARYRALSVSITGDKRDLESEHRALMDAALKRDADAAVASMEAHIMSTTNALLIRMSTAE</sequence>
<protein>
    <submittedName>
        <fullName evidence="5">Transcriptional regulator</fullName>
    </submittedName>
</protein>
<evidence type="ECO:0000313" key="5">
    <source>
        <dbReference type="EMBL" id="KKB64841.1"/>
    </source>
</evidence>
<dbReference type="PANTHER" id="PTHR43537">
    <property type="entry name" value="TRANSCRIPTIONAL REGULATOR, GNTR FAMILY"/>
    <property type="match status" value="1"/>
</dbReference>
<dbReference type="PATRIC" id="fig|28092.6.peg.502"/>
<keyword evidence="3" id="KW-0804">Transcription</keyword>
<reference evidence="5 6" key="1">
    <citation type="submission" date="2015-03" db="EMBL/GenBank/DDBJ databases">
        <title>Draft Genome Sequence of Burkholderia andropogonis type strain ICMP2807, isolated from Sorghum bicolor.</title>
        <authorList>
            <person name="Lopes-Santos L."/>
            <person name="Castro D.B."/>
            <person name="Ottoboni L.M."/>
            <person name="Park D."/>
            <person name="Weirc B.S."/>
            <person name="Destefano S.A."/>
        </authorList>
    </citation>
    <scope>NUCLEOTIDE SEQUENCE [LARGE SCALE GENOMIC DNA]</scope>
    <source>
        <strain evidence="5 6">ICMP2807</strain>
    </source>
</reference>
<feature type="domain" description="HTH gntR-type" evidence="4">
    <location>
        <begin position="8"/>
        <end position="75"/>
    </location>
</feature>
<dbReference type="GO" id="GO:0003700">
    <property type="term" value="F:DNA-binding transcription factor activity"/>
    <property type="evidence" value="ECO:0007669"/>
    <property type="project" value="InterPro"/>
</dbReference>
<dbReference type="EMBL" id="LAQU01000002">
    <property type="protein sequence ID" value="KKB64841.1"/>
    <property type="molecule type" value="Genomic_DNA"/>
</dbReference>
<dbReference type="SUPFAM" id="SSF46785">
    <property type="entry name" value="Winged helix' DNA-binding domain"/>
    <property type="match status" value="1"/>
</dbReference>
<dbReference type="RefSeq" id="WP_024904788.1">
    <property type="nucleotide sequence ID" value="NZ_CADFGU010000004.1"/>
</dbReference>
<evidence type="ECO:0000256" key="2">
    <source>
        <dbReference type="ARBA" id="ARBA00023125"/>
    </source>
</evidence>
<dbReference type="AlphaFoldDB" id="A0A0F5K3Y2"/>
<evidence type="ECO:0000259" key="4">
    <source>
        <dbReference type="PROSITE" id="PS50949"/>
    </source>
</evidence>
<dbReference type="GO" id="GO:0003677">
    <property type="term" value="F:DNA binding"/>
    <property type="evidence" value="ECO:0007669"/>
    <property type="project" value="UniProtKB-KW"/>
</dbReference>
<evidence type="ECO:0000256" key="1">
    <source>
        <dbReference type="ARBA" id="ARBA00023015"/>
    </source>
</evidence>
<keyword evidence="6" id="KW-1185">Reference proteome</keyword>
<name>A0A0F5K3Y2_9BURK</name>
<dbReference type="SUPFAM" id="SSF48008">
    <property type="entry name" value="GntR ligand-binding domain-like"/>
    <property type="match status" value="1"/>
</dbReference>
<dbReference type="OrthoDB" id="9799812at2"/>
<keyword evidence="1" id="KW-0805">Transcription regulation</keyword>
<dbReference type="PROSITE" id="PS50949">
    <property type="entry name" value="HTH_GNTR"/>
    <property type="match status" value="1"/>
</dbReference>
<dbReference type="SMART" id="SM00345">
    <property type="entry name" value="HTH_GNTR"/>
    <property type="match status" value="1"/>
</dbReference>
<dbReference type="InterPro" id="IPR008920">
    <property type="entry name" value="TF_FadR/GntR_C"/>
</dbReference>
<dbReference type="Pfam" id="PF00392">
    <property type="entry name" value="GntR"/>
    <property type="match status" value="1"/>
</dbReference>
<dbReference type="PANTHER" id="PTHR43537:SF20">
    <property type="entry name" value="HTH-TYPE TRANSCRIPTIONAL REPRESSOR GLAR"/>
    <property type="match status" value="1"/>
</dbReference>
<dbReference type="Pfam" id="PF07729">
    <property type="entry name" value="FCD"/>
    <property type="match status" value="1"/>
</dbReference>
<evidence type="ECO:0000256" key="3">
    <source>
        <dbReference type="ARBA" id="ARBA00023163"/>
    </source>
</evidence>
<keyword evidence="2" id="KW-0238">DNA-binding</keyword>
<dbReference type="Gene3D" id="1.10.10.10">
    <property type="entry name" value="Winged helix-like DNA-binding domain superfamily/Winged helix DNA-binding domain"/>
    <property type="match status" value="1"/>
</dbReference>
<proteinExistence type="predicted"/>
<organism evidence="5 6">
    <name type="scientific">Robbsia andropogonis</name>
    <dbReference type="NCBI Taxonomy" id="28092"/>
    <lineage>
        <taxon>Bacteria</taxon>
        <taxon>Pseudomonadati</taxon>
        <taxon>Pseudomonadota</taxon>
        <taxon>Betaproteobacteria</taxon>
        <taxon>Burkholderiales</taxon>
        <taxon>Burkholderiaceae</taxon>
        <taxon>Robbsia</taxon>
    </lineage>
</organism>
<dbReference type="InterPro" id="IPR036388">
    <property type="entry name" value="WH-like_DNA-bd_sf"/>
</dbReference>